<dbReference type="PROSITE" id="PS51257">
    <property type="entry name" value="PROKAR_LIPOPROTEIN"/>
    <property type="match status" value="1"/>
</dbReference>
<dbReference type="Proteomes" id="UP000324575">
    <property type="component" value="Unassembled WGS sequence"/>
</dbReference>
<comment type="caution">
    <text evidence="1">The sequence shown here is derived from an EMBL/GenBank/DDBJ whole genome shotgun (WGS) entry which is preliminary data.</text>
</comment>
<sequence>MKQLLFIFLIICPLWALFSCGEFDQSMERDSCVDVIISGSLHVKTDGEPLSNTPVEVIWFDKGLNFMFYTSYRVVSSNTTNNGDFVFKTKLDTFLFSTHYLYVRIPFDQEKYVTLLNNRGYGYEQKRFDNFDISAFQNMQFEFYHKADLTIYLNRTSDDNFRWISIQHDFAGETYLDGSNYFGITFATTDSLKVRTAAGIYTKVILTKTAFEEEIELSETLIDSLICTKDGPNSLSFNY</sequence>
<name>A0A5M8NVA7_9BACT</name>
<proteinExistence type="predicted"/>
<accession>A0A5M8NVA7</accession>
<protein>
    <submittedName>
        <fullName evidence="1">Uncharacterized protein</fullName>
    </submittedName>
</protein>
<dbReference type="AlphaFoldDB" id="A0A5M8NVA7"/>
<evidence type="ECO:0000313" key="1">
    <source>
        <dbReference type="EMBL" id="KAA6301041.1"/>
    </source>
</evidence>
<evidence type="ECO:0000313" key="2">
    <source>
        <dbReference type="Proteomes" id="UP000324575"/>
    </source>
</evidence>
<gene>
    <name evidence="1" type="ORF">EZS26_002822</name>
</gene>
<organism evidence="1 2">
    <name type="scientific">Candidatus Ordinivivax streblomastigis</name>
    <dbReference type="NCBI Taxonomy" id="2540710"/>
    <lineage>
        <taxon>Bacteria</taxon>
        <taxon>Pseudomonadati</taxon>
        <taxon>Bacteroidota</taxon>
        <taxon>Bacteroidia</taxon>
        <taxon>Bacteroidales</taxon>
        <taxon>Candidatus Ordinivivax</taxon>
    </lineage>
</organism>
<dbReference type="EMBL" id="SNRX01000032">
    <property type="protein sequence ID" value="KAA6301041.1"/>
    <property type="molecule type" value="Genomic_DNA"/>
</dbReference>
<reference evidence="1 2" key="1">
    <citation type="submission" date="2019-03" db="EMBL/GenBank/DDBJ databases">
        <title>Single cell metagenomics reveals metabolic interactions within the superorganism composed of flagellate Streblomastix strix and complex community of Bacteroidetes bacteria on its surface.</title>
        <authorList>
            <person name="Treitli S.C."/>
            <person name="Kolisko M."/>
            <person name="Husnik F."/>
            <person name="Keeling P."/>
            <person name="Hampl V."/>
        </authorList>
    </citation>
    <scope>NUCLEOTIDE SEQUENCE [LARGE SCALE GENOMIC DNA]</scope>
    <source>
        <strain evidence="1">St1</strain>
    </source>
</reference>